<organism evidence="1 2">
    <name type="scientific">Chryseobacterium culicis</name>
    <dbReference type="NCBI Taxonomy" id="680127"/>
    <lineage>
        <taxon>Bacteria</taxon>
        <taxon>Pseudomonadati</taxon>
        <taxon>Bacteroidota</taxon>
        <taxon>Flavobacteriia</taxon>
        <taxon>Flavobacteriales</taxon>
        <taxon>Weeksellaceae</taxon>
        <taxon>Chryseobacterium group</taxon>
        <taxon>Chryseobacterium</taxon>
    </lineage>
</organism>
<name>A0A1H6I6S5_CHRCI</name>
<dbReference type="RefSeq" id="WP_089694799.1">
    <property type="nucleotide sequence ID" value="NZ_FNWQ01000006.1"/>
</dbReference>
<reference evidence="1 2" key="1">
    <citation type="submission" date="2016-10" db="EMBL/GenBank/DDBJ databases">
        <authorList>
            <person name="de Groot N.N."/>
        </authorList>
    </citation>
    <scope>NUCLEOTIDE SEQUENCE [LARGE SCALE GENOMIC DNA]</scope>
    <source>
        <strain evidence="1 2">DSM 23031</strain>
    </source>
</reference>
<protein>
    <submittedName>
        <fullName evidence="1">Uncharacterized protein</fullName>
    </submittedName>
</protein>
<evidence type="ECO:0000313" key="1">
    <source>
        <dbReference type="EMBL" id="SEH42050.1"/>
    </source>
</evidence>
<dbReference type="AlphaFoldDB" id="A0A1H6I6S5"/>
<evidence type="ECO:0000313" key="2">
    <source>
        <dbReference type="Proteomes" id="UP000198561"/>
    </source>
</evidence>
<dbReference type="OrthoDB" id="1259378at2"/>
<dbReference type="STRING" id="680127.SAMN05421593_3905"/>
<gene>
    <name evidence="1" type="ORF">SAMN05421593_3905</name>
</gene>
<accession>A0A1H6I6S5</accession>
<sequence>MVALSGMHYIIWFNGIYQYAIKSYSQEQIDDYILDYVKTENDLTDKAKNGMTYMNSDGTINNLGVEKLFFETLKNMGLEGKVNLQRIDTNGIQNINLDSNNTPNATPCS</sequence>
<dbReference type="EMBL" id="FNWQ01000006">
    <property type="protein sequence ID" value="SEH42050.1"/>
    <property type="molecule type" value="Genomic_DNA"/>
</dbReference>
<dbReference type="Proteomes" id="UP000198561">
    <property type="component" value="Unassembled WGS sequence"/>
</dbReference>
<proteinExistence type="predicted"/>